<feature type="domain" description="HTH cro/C1-type" evidence="1">
    <location>
        <begin position="10"/>
        <end position="64"/>
    </location>
</feature>
<dbReference type="Gene3D" id="1.10.260.40">
    <property type="entry name" value="lambda repressor-like DNA-binding domains"/>
    <property type="match status" value="1"/>
</dbReference>
<keyword evidence="3" id="KW-1185">Reference proteome</keyword>
<comment type="caution">
    <text evidence="2">The sequence shown here is derived from an EMBL/GenBank/DDBJ whole genome shotgun (WGS) entry which is preliminary data.</text>
</comment>
<organism evidence="2 3">
    <name type="scientific">Persicitalea jodogahamensis</name>
    <dbReference type="NCBI Taxonomy" id="402147"/>
    <lineage>
        <taxon>Bacteria</taxon>
        <taxon>Pseudomonadati</taxon>
        <taxon>Bacteroidota</taxon>
        <taxon>Cytophagia</taxon>
        <taxon>Cytophagales</taxon>
        <taxon>Spirosomataceae</taxon>
        <taxon>Persicitalea</taxon>
    </lineage>
</organism>
<dbReference type="Pfam" id="PF01381">
    <property type="entry name" value="HTH_3"/>
    <property type="match status" value="1"/>
</dbReference>
<dbReference type="RefSeq" id="WP_189568545.1">
    <property type="nucleotide sequence ID" value="NZ_BMXF01000008.1"/>
</dbReference>
<dbReference type="SMART" id="SM00530">
    <property type="entry name" value="HTH_XRE"/>
    <property type="match status" value="1"/>
</dbReference>
<gene>
    <name evidence="2" type="ORF">GCM10007390_48780</name>
</gene>
<name>A0A8J3GC90_9BACT</name>
<accession>A0A8J3GC90</accession>
<dbReference type="AlphaFoldDB" id="A0A8J3GC90"/>
<dbReference type="SUPFAM" id="SSF47413">
    <property type="entry name" value="lambda repressor-like DNA-binding domains"/>
    <property type="match status" value="1"/>
</dbReference>
<evidence type="ECO:0000313" key="3">
    <source>
        <dbReference type="Proteomes" id="UP000598271"/>
    </source>
</evidence>
<dbReference type="PROSITE" id="PS50943">
    <property type="entry name" value="HTH_CROC1"/>
    <property type="match status" value="1"/>
</dbReference>
<dbReference type="InterPro" id="IPR001387">
    <property type="entry name" value="Cro/C1-type_HTH"/>
</dbReference>
<dbReference type="CDD" id="cd00093">
    <property type="entry name" value="HTH_XRE"/>
    <property type="match status" value="1"/>
</dbReference>
<proteinExistence type="predicted"/>
<protein>
    <recommendedName>
        <fullName evidence="1">HTH cro/C1-type domain-containing protein</fullName>
    </recommendedName>
</protein>
<dbReference type="GO" id="GO:0003677">
    <property type="term" value="F:DNA binding"/>
    <property type="evidence" value="ECO:0007669"/>
    <property type="project" value="InterPro"/>
</dbReference>
<dbReference type="InterPro" id="IPR010982">
    <property type="entry name" value="Lambda_DNA-bd_dom_sf"/>
</dbReference>
<dbReference type="EMBL" id="BMXF01000008">
    <property type="protein sequence ID" value="GHB87249.1"/>
    <property type="molecule type" value="Genomic_DNA"/>
</dbReference>
<evidence type="ECO:0000313" key="2">
    <source>
        <dbReference type="EMBL" id="GHB87249.1"/>
    </source>
</evidence>
<dbReference type="Proteomes" id="UP000598271">
    <property type="component" value="Unassembled WGS sequence"/>
</dbReference>
<reference evidence="2 3" key="1">
    <citation type="journal article" date="2014" name="Int. J. Syst. Evol. Microbiol.">
        <title>Complete genome sequence of Corynebacterium casei LMG S-19264T (=DSM 44701T), isolated from a smear-ripened cheese.</title>
        <authorList>
            <consortium name="US DOE Joint Genome Institute (JGI-PGF)"/>
            <person name="Walter F."/>
            <person name="Albersmeier A."/>
            <person name="Kalinowski J."/>
            <person name="Ruckert C."/>
        </authorList>
    </citation>
    <scope>NUCLEOTIDE SEQUENCE [LARGE SCALE GENOMIC DNA]</scope>
    <source>
        <strain evidence="2 3">KCTC 12866</strain>
    </source>
</reference>
<evidence type="ECO:0000259" key="1">
    <source>
        <dbReference type="PROSITE" id="PS50943"/>
    </source>
</evidence>
<sequence length="82" mass="9039">MKIKTLGEIIQEIRKSKKMTQAALGDLSGCSRQYLSGVENGTQTISEERAGQILACLGHELATVHYARPIEDHLSRSQKKEG</sequence>